<reference evidence="1" key="1">
    <citation type="journal article" date="2015" name="Nature">
        <title>Complex archaea that bridge the gap between prokaryotes and eukaryotes.</title>
        <authorList>
            <person name="Spang A."/>
            <person name="Saw J.H."/>
            <person name="Jorgensen S.L."/>
            <person name="Zaremba-Niedzwiedzka K."/>
            <person name="Martijn J."/>
            <person name="Lind A.E."/>
            <person name="van Eijk R."/>
            <person name="Schleper C."/>
            <person name="Guy L."/>
            <person name="Ettema T.J."/>
        </authorList>
    </citation>
    <scope>NUCLEOTIDE SEQUENCE</scope>
</reference>
<dbReference type="AlphaFoldDB" id="A0A0F9NQR5"/>
<accession>A0A0F9NQR5</accession>
<evidence type="ECO:0000313" key="1">
    <source>
        <dbReference type="EMBL" id="KKN14372.1"/>
    </source>
</evidence>
<proteinExistence type="predicted"/>
<sequence>MERTTSIERLYTLGNYKNIKFGNIIDGIPQELWLRPEVMGSLSFLLMVSVEADFRTYQKLNQEIGGLSLEESLEKLSDMRDDTYREIQDLITNGEIKDE</sequence>
<dbReference type="EMBL" id="LAZR01003824">
    <property type="protein sequence ID" value="KKN14372.1"/>
    <property type="molecule type" value="Genomic_DNA"/>
</dbReference>
<name>A0A0F9NQR5_9ZZZZ</name>
<protein>
    <submittedName>
        <fullName evidence="1">Uncharacterized protein</fullName>
    </submittedName>
</protein>
<gene>
    <name evidence="1" type="ORF">LCGC14_0996770</name>
</gene>
<organism evidence="1">
    <name type="scientific">marine sediment metagenome</name>
    <dbReference type="NCBI Taxonomy" id="412755"/>
    <lineage>
        <taxon>unclassified sequences</taxon>
        <taxon>metagenomes</taxon>
        <taxon>ecological metagenomes</taxon>
    </lineage>
</organism>
<comment type="caution">
    <text evidence="1">The sequence shown here is derived from an EMBL/GenBank/DDBJ whole genome shotgun (WGS) entry which is preliminary data.</text>
</comment>